<dbReference type="PROSITE" id="PS50206">
    <property type="entry name" value="RHODANESE_3"/>
    <property type="match status" value="1"/>
</dbReference>
<dbReference type="SUPFAM" id="SSF143437">
    <property type="entry name" value="THUMP domain-like"/>
    <property type="match status" value="1"/>
</dbReference>
<dbReference type="InterPro" id="IPR049961">
    <property type="entry name" value="ThiI_N"/>
</dbReference>
<dbReference type="Pfam" id="PF02926">
    <property type="entry name" value="THUMP"/>
    <property type="match status" value="1"/>
</dbReference>
<keyword evidence="2 11" id="KW-0963">Cytoplasm</keyword>
<dbReference type="InterPro" id="IPR026340">
    <property type="entry name" value="THII_Thiazole_biosynth_dom"/>
</dbReference>
<dbReference type="Gene3D" id="3.40.50.620">
    <property type="entry name" value="HUPs"/>
    <property type="match status" value="1"/>
</dbReference>
<keyword evidence="15" id="KW-1185">Reference proteome</keyword>
<dbReference type="NCBIfam" id="TIGR04271">
    <property type="entry name" value="ThiI_C_thiazole"/>
    <property type="match status" value="1"/>
</dbReference>
<evidence type="ECO:0000259" key="12">
    <source>
        <dbReference type="PROSITE" id="PS50206"/>
    </source>
</evidence>
<evidence type="ECO:0000256" key="2">
    <source>
        <dbReference type="ARBA" id="ARBA00022490"/>
    </source>
</evidence>
<comment type="pathway">
    <text evidence="11">Cofactor biosynthesis; thiamine diphosphate biosynthesis.</text>
</comment>
<feature type="binding site" evidence="11">
    <location>
        <position position="298"/>
    </location>
    <ligand>
        <name>ATP</name>
        <dbReference type="ChEBI" id="CHEBI:30616"/>
    </ligand>
</feature>
<evidence type="ECO:0000256" key="9">
    <source>
        <dbReference type="ARBA" id="ARBA00023157"/>
    </source>
</evidence>
<dbReference type="InterPro" id="IPR020536">
    <property type="entry name" value="ThiI_AANH"/>
</dbReference>
<dbReference type="RefSeq" id="WP_301415275.1">
    <property type="nucleotide sequence ID" value="NZ_CP098023.1"/>
</dbReference>
<evidence type="ECO:0000256" key="1">
    <source>
        <dbReference type="ARBA" id="ARBA00004496"/>
    </source>
</evidence>
<dbReference type="Gene3D" id="3.30.2130.30">
    <property type="match status" value="1"/>
</dbReference>
<organism evidence="14 15">
    <name type="scientific">Microbulbifer spongiae</name>
    <dbReference type="NCBI Taxonomy" id="2944933"/>
    <lineage>
        <taxon>Bacteria</taxon>
        <taxon>Pseudomonadati</taxon>
        <taxon>Pseudomonadota</taxon>
        <taxon>Gammaproteobacteria</taxon>
        <taxon>Cellvibrionales</taxon>
        <taxon>Microbulbiferaceae</taxon>
        <taxon>Microbulbifer</taxon>
    </lineage>
</organism>
<keyword evidence="10" id="KW-0676">Redox-active center</keyword>
<sequence length="499" mass="56237">MHFVVKFFPEITIKSNPVRKRMSRQLKDNLQRLLRQLDDRIQVRKDWEKIDVVAPDAVAHLGDRIEEVLSNTPGIANFSRVRQFPLGDLHDIYEKTLPVWGPALKDKTFCVRVKRTGKHEFQSLDVEQYVGGGLNRNTEAAGVKLKNPDITVKLEIRHDKLNVIEKQHPGLGGFPLGTQDPVLSLVSGGFDSTVASYLTIKRGIRTHFLFFNLGGRQHELGVKEVAYYLWNKFGASHRVRFVTVPFDEVVAEILERVDDSYMGVILKRMMLRAAGVMAKELEVDALVTGEAIAQVSSQTLKNLAVIDSVTDTLVLRPLIASDKTDIIRTARAIGTEEFAANMPEYCGVISVKPTTRAKIEKVESEENRFDFTVLDRAIGNRVVQNIDEVIEEVGGQAPEVDIREEPGSAVVIDIRHPDEEELDPLELENGAVQTIPFYQLNNRFAQLDQAQEYLLYCARGVMSRLHASHLLDEGYRNVGVYRPQRPHRQEKAGVGKTVK</sequence>
<evidence type="ECO:0000256" key="10">
    <source>
        <dbReference type="ARBA" id="ARBA00023284"/>
    </source>
</evidence>
<feature type="binding site" evidence="11">
    <location>
        <position position="289"/>
    </location>
    <ligand>
        <name>ATP</name>
        <dbReference type="ChEBI" id="CHEBI:30616"/>
    </ligand>
</feature>
<dbReference type="HAMAP" id="MF_00021">
    <property type="entry name" value="ThiI"/>
    <property type="match status" value="1"/>
</dbReference>
<evidence type="ECO:0000256" key="8">
    <source>
        <dbReference type="ARBA" id="ARBA00022977"/>
    </source>
</evidence>
<accession>A0ABY9E8X3</accession>
<comment type="similarity">
    <text evidence="11">Belongs to the ThiI family.</text>
</comment>
<dbReference type="InterPro" id="IPR050102">
    <property type="entry name" value="tRNA_sulfurtransferase_ThiI"/>
</dbReference>
<name>A0ABY9E8X3_9GAMM</name>
<dbReference type="Proteomes" id="UP001321520">
    <property type="component" value="Chromosome"/>
</dbReference>
<dbReference type="PANTHER" id="PTHR43209:SF1">
    <property type="entry name" value="TRNA SULFURTRANSFERASE"/>
    <property type="match status" value="1"/>
</dbReference>
<dbReference type="InterPro" id="IPR036873">
    <property type="entry name" value="Rhodanese-like_dom_sf"/>
</dbReference>
<dbReference type="PROSITE" id="PS51165">
    <property type="entry name" value="THUMP"/>
    <property type="match status" value="1"/>
</dbReference>
<dbReference type="CDD" id="cd00158">
    <property type="entry name" value="RHOD"/>
    <property type="match status" value="1"/>
</dbReference>
<keyword evidence="7 11" id="KW-0694">RNA-binding</keyword>
<dbReference type="CDD" id="cd11716">
    <property type="entry name" value="THUMP_ThiI"/>
    <property type="match status" value="1"/>
</dbReference>
<dbReference type="Gene3D" id="3.40.250.10">
    <property type="entry name" value="Rhodanese-like domain"/>
    <property type="match status" value="1"/>
</dbReference>
<keyword evidence="3 11" id="KW-0820">tRNA-binding</keyword>
<dbReference type="InterPro" id="IPR054173">
    <property type="entry name" value="ThiI_fer"/>
</dbReference>
<dbReference type="CDD" id="cd01712">
    <property type="entry name" value="PPase_ThiI"/>
    <property type="match status" value="1"/>
</dbReference>
<dbReference type="InterPro" id="IPR004114">
    <property type="entry name" value="THUMP_dom"/>
</dbReference>
<evidence type="ECO:0000256" key="4">
    <source>
        <dbReference type="ARBA" id="ARBA00022679"/>
    </source>
</evidence>
<keyword evidence="5 11" id="KW-0547">Nucleotide-binding</keyword>
<evidence type="ECO:0000256" key="11">
    <source>
        <dbReference type="HAMAP-Rule" id="MF_00021"/>
    </source>
</evidence>
<feature type="active site" description="Cysteine persulfide intermediate" evidence="11">
    <location>
        <position position="457"/>
    </location>
</feature>
<dbReference type="GO" id="GO:0140741">
    <property type="term" value="F:tRNA-uracil-4 sulfurtransferase activity"/>
    <property type="evidence" value="ECO:0007669"/>
    <property type="project" value="UniProtKB-EC"/>
</dbReference>
<evidence type="ECO:0000313" key="15">
    <source>
        <dbReference type="Proteomes" id="UP001321520"/>
    </source>
</evidence>
<proteinExistence type="inferred from homology"/>
<keyword evidence="6 11" id="KW-0067">ATP-binding</keyword>
<evidence type="ECO:0000256" key="6">
    <source>
        <dbReference type="ARBA" id="ARBA00022840"/>
    </source>
</evidence>
<dbReference type="InterPro" id="IPR014729">
    <property type="entry name" value="Rossmann-like_a/b/a_fold"/>
</dbReference>
<keyword evidence="8 11" id="KW-0784">Thiamine biosynthesis</keyword>
<reference evidence="14 15" key="1">
    <citation type="submission" date="2022-05" db="EMBL/GenBank/DDBJ databases">
        <title>Microbulbifer sp. nov., isolated from sponge.</title>
        <authorList>
            <person name="Gao L."/>
        </authorList>
    </citation>
    <scope>NUCLEOTIDE SEQUENCE [LARGE SCALE GENOMIC DNA]</scope>
    <source>
        <strain evidence="14 15">MI-G</strain>
    </source>
</reference>
<dbReference type="Pfam" id="PF02568">
    <property type="entry name" value="ThiI"/>
    <property type="match status" value="1"/>
</dbReference>
<evidence type="ECO:0000256" key="7">
    <source>
        <dbReference type="ARBA" id="ARBA00022884"/>
    </source>
</evidence>
<dbReference type="NCBIfam" id="TIGR00342">
    <property type="entry name" value="tRNA uracil 4-sulfurtransferase ThiI"/>
    <property type="match status" value="1"/>
</dbReference>
<comment type="function">
    <text evidence="11">Catalyzes the ATP-dependent transfer of a sulfur to tRNA to produce 4-thiouridine in position 8 of tRNAs, which functions as a near-UV photosensor. Also catalyzes the transfer of sulfur to the sulfur carrier protein ThiS, forming ThiS-thiocarboxylate. This is a step in the synthesis of thiazole, in the thiamine biosynthesis pathway. The sulfur is donated as persulfide by IscS.</text>
</comment>
<feature type="binding site" evidence="11">
    <location>
        <begin position="185"/>
        <end position="186"/>
    </location>
    <ligand>
        <name>ATP</name>
        <dbReference type="ChEBI" id="CHEBI:30616"/>
    </ligand>
</feature>
<dbReference type="InterPro" id="IPR049962">
    <property type="entry name" value="THUMP_ThiI"/>
</dbReference>
<feature type="binding site" evidence="11">
    <location>
        <position position="267"/>
    </location>
    <ligand>
        <name>ATP</name>
        <dbReference type="ChEBI" id="CHEBI:30616"/>
    </ligand>
</feature>
<dbReference type="InterPro" id="IPR003720">
    <property type="entry name" value="tRNA_STrfase"/>
</dbReference>
<feature type="domain" description="Rhodanese" evidence="12">
    <location>
        <begin position="405"/>
        <end position="488"/>
    </location>
</feature>
<dbReference type="SMART" id="SM00981">
    <property type="entry name" value="THUMP"/>
    <property type="match status" value="1"/>
</dbReference>
<evidence type="ECO:0000256" key="3">
    <source>
        <dbReference type="ARBA" id="ARBA00022555"/>
    </source>
</evidence>
<dbReference type="SUPFAM" id="SSF52821">
    <property type="entry name" value="Rhodanese/Cell cycle control phosphatase"/>
    <property type="match status" value="1"/>
</dbReference>
<dbReference type="SUPFAM" id="SSF52402">
    <property type="entry name" value="Adenine nucleotide alpha hydrolases-like"/>
    <property type="match status" value="1"/>
</dbReference>
<dbReference type="PANTHER" id="PTHR43209">
    <property type="entry name" value="TRNA SULFURTRANSFERASE"/>
    <property type="match status" value="1"/>
</dbReference>
<comment type="subcellular location">
    <subcellularLocation>
        <location evidence="1 11">Cytoplasm</location>
    </subcellularLocation>
</comment>
<keyword evidence="9" id="KW-1015">Disulfide bond</keyword>
<dbReference type="EC" id="2.8.1.4" evidence="11"/>
<evidence type="ECO:0000256" key="5">
    <source>
        <dbReference type="ARBA" id="ARBA00022741"/>
    </source>
</evidence>
<keyword evidence="4 11" id="KW-0808">Transferase</keyword>
<evidence type="ECO:0000259" key="13">
    <source>
        <dbReference type="PROSITE" id="PS51165"/>
    </source>
</evidence>
<gene>
    <name evidence="11 14" type="primary">thiI</name>
    <name evidence="14" type="ORF">M8T91_16395</name>
</gene>
<dbReference type="Pfam" id="PF22025">
    <property type="entry name" value="ThiI_fer"/>
    <property type="match status" value="1"/>
</dbReference>
<comment type="catalytic activity">
    <reaction evidence="11">
        <text>[ThiI sulfur-carrier protein]-S-sulfanyl-L-cysteine + a uridine in tRNA + 2 reduced [2Fe-2S]-[ferredoxin] + ATP + H(+) = [ThiI sulfur-carrier protein]-L-cysteine + a 4-thiouridine in tRNA + 2 oxidized [2Fe-2S]-[ferredoxin] + AMP + diphosphate</text>
        <dbReference type="Rhea" id="RHEA:24176"/>
        <dbReference type="Rhea" id="RHEA-COMP:10000"/>
        <dbReference type="Rhea" id="RHEA-COMP:10001"/>
        <dbReference type="Rhea" id="RHEA-COMP:13337"/>
        <dbReference type="Rhea" id="RHEA-COMP:13338"/>
        <dbReference type="Rhea" id="RHEA-COMP:13339"/>
        <dbReference type="Rhea" id="RHEA-COMP:13340"/>
        <dbReference type="ChEBI" id="CHEBI:15378"/>
        <dbReference type="ChEBI" id="CHEBI:29950"/>
        <dbReference type="ChEBI" id="CHEBI:30616"/>
        <dbReference type="ChEBI" id="CHEBI:33019"/>
        <dbReference type="ChEBI" id="CHEBI:33737"/>
        <dbReference type="ChEBI" id="CHEBI:33738"/>
        <dbReference type="ChEBI" id="CHEBI:61963"/>
        <dbReference type="ChEBI" id="CHEBI:65315"/>
        <dbReference type="ChEBI" id="CHEBI:136798"/>
        <dbReference type="ChEBI" id="CHEBI:456215"/>
        <dbReference type="EC" id="2.8.1.4"/>
    </reaction>
</comment>
<evidence type="ECO:0000313" key="14">
    <source>
        <dbReference type="EMBL" id="WKD49453.1"/>
    </source>
</evidence>
<comment type="catalytic activity">
    <reaction evidence="11">
        <text>[ThiS sulfur-carrier protein]-C-terminal Gly-Gly-AMP + S-sulfanyl-L-cysteinyl-[cysteine desulfurase] + AH2 = [ThiS sulfur-carrier protein]-C-terminal-Gly-aminoethanethioate + L-cysteinyl-[cysteine desulfurase] + A + AMP + 2 H(+)</text>
        <dbReference type="Rhea" id="RHEA:43340"/>
        <dbReference type="Rhea" id="RHEA-COMP:12157"/>
        <dbReference type="Rhea" id="RHEA-COMP:12158"/>
        <dbReference type="Rhea" id="RHEA-COMP:12910"/>
        <dbReference type="Rhea" id="RHEA-COMP:19908"/>
        <dbReference type="ChEBI" id="CHEBI:13193"/>
        <dbReference type="ChEBI" id="CHEBI:15378"/>
        <dbReference type="ChEBI" id="CHEBI:17499"/>
        <dbReference type="ChEBI" id="CHEBI:29950"/>
        <dbReference type="ChEBI" id="CHEBI:61963"/>
        <dbReference type="ChEBI" id="CHEBI:90618"/>
        <dbReference type="ChEBI" id="CHEBI:232372"/>
        <dbReference type="ChEBI" id="CHEBI:456215"/>
    </reaction>
</comment>
<comment type="caution">
    <text evidence="11">Lacks conserved residue(s) required for the propagation of feature annotation.</text>
</comment>
<dbReference type="InterPro" id="IPR001763">
    <property type="entry name" value="Rhodanese-like_dom"/>
</dbReference>
<feature type="domain" description="THUMP" evidence="13">
    <location>
        <begin position="63"/>
        <end position="167"/>
    </location>
</feature>
<dbReference type="EMBL" id="CP098023">
    <property type="protein sequence ID" value="WKD49453.1"/>
    <property type="molecule type" value="Genomic_DNA"/>
</dbReference>
<protein>
    <recommendedName>
        <fullName evidence="11">tRNA sulfurtransferase</fullName>
        <ecNumber evidence="11">2.8.1.4</ecNumber>
    </recommendedName>
    <alternativeName>
        <fullName evidence="11">Sulfur carrier protein ThiS sulfurtransferase</fullName>
    </alternativeName>
    <alternativeName>
        <fullName evidence="11">Thiamine biosynthesis protein ThiI</fullName>
    </alternativeName>
    <alternativeName>
        <fullName evidence="11">tRNA 4-thiouridine synthase</fullName>
    </alternativeName>
</protein>